<evidence type="ECO:0008006" key="6">
    <source>
        <dbReference type="Google" id="ProtNLM"/>
    </source>
</evidence>
<dbReference type="InterPro" id="IPR036148">
    <property type="entry name" value="MmgE/PrpD_sf"/>
</dbReference>
<dbReference type="Pfam" id="PF19305">
    <property type="entry name" value="MmgE_PrpD_C"/>
    <property type="match status" value="1"/>
</dbReference>
<protein>
    <recommendedName>
        <fullName evidence="6">2-methylcitrate dehydratase</fullName>
    </recommendedName>
</protein>
<evidence type="ECO:0000256" key="1">
    <source>
        <dbReference type="ARBA" id="ARBA00006174"/>
    </source>
</evidence>
<reference evidence="4 5" key="1">
    <citation type="submission" date="2017-05" db="EMBL/GenBank/DDBJ databases">
        <title>Complete and WGS of Bordetella genogroups.</title>
        <authorList>
            <person name="Spilker T."/>
            <person name="LiPuma J."/>
        </authorList>
    </citation>
    <scope>NUCLEOTIDE SEQUENCE [LARGE SCALE GENOMIC DNA]</scope>
    <source>
        <strain evidence="4 5">AU19157</strain>
    </source>
</reference>
<dbReference type="AlphaFoldDB" id="A0A1W6YH93"/>
<name>A0A1W6YH93_9BORD</name>
<dbReference type="KEGG" id="bgv:CAL12_06040"/>
<keyword evidence="5" id="KW-1185">Reference proteome</keyword>
<gene>
    <name evidence="4" type="ORF">CAL12_06040</name>
</gene>
<dbReference type="EMBL" id="CP021108">
    <property type="protein sequence ID" value="ARP80437.1"/>
    <property type="molecule type" value="Genomic_DNA"/>
</dbReference>
<dbReference type="Gene3D" id="1.10.4100.10">
    <property type="entry name" value="2-methylcitrate dehydratase PrpD"/>
    <property type="match status" value="1"/>
</dbReference>
<dbReference type="STRING" id="1416806.CAL12_06040"/>
<dbReference type="Pfam" id="PF03972">
    <property type="entry name" value="MmgE_PrpD_N"/>
    <property type="match status" value="1"/>
</dbReference>
<dbReference type="Gene3D" id="3.30.1330.120">
    <property type="entry name" value="2-methylcitrate dehydratase PrpD"/>
    <property type="match status" value="1"/>
</dbReference>
<accession>A0A1W6YH93</accession>
<evidence type="ECO:0000313" key="4">
    <source>
        <dbReference type="EMBL" id="ARP80437.1"/>
    </source>
</evidence>
<feature type="domain" description="MmgE/PrpD N-terminal" evidence="2">
    <location>
        <begin position="44"/>
        <end position="274"/>
    </location>
</feature>
<dbReference type="InterPro" id="IPR045336">
    <property type="entry name" value="MmgE_PrpD_N"/>
</dbReference>
<dbReference type="InterPro" id="IPR042188">
    <property type="entry name" value="MmgE/PrpD_sf_2"/>
</dbReference>
<dbReference type="InterPro" id="IPR045337">
    <property type="entry name" value="MmgE_PrpD_C"/>
</dbReference>
<feature type="domain" description="MmgE/PrpD C-terminal" evidence="3">
    <location>
        <begin position="302"/>
        <end position="457"/>
    </location>
</feature>
<dbReference type="SUPFAM" id="SSF103378">
    <property type="entry name" value="2-methylcitrate dehydratase PrpD"/>
    <property type="match status" value="1"/>
</dbReference>
<sequence>MPTVCGRRAASTHHGTNRIIMSDLSKVSPATRNVSGLIAGALGTPMSDRLIEKAKHHIVDTVAAMVSGAALDVGKRALATAPVFAGQEQATLIGTGQRLPVFSAAMLNAMLAHADETDDSHEKSVFHPGCAVVPAALAMAQLQRRNGSELIAAVAAGYDVGARVLEEMGAMALNHRGRSTHAVGALFGAGAAAGVLAGFDEAAARRLLSYLGHEVSGLSCWMVDHDHVQKAYVFGAMAAKNAIFATLLTQAGWTGVDDVLHGDRTLFVAFGRGEKGRTLDEGMTLGDEILSSNIKKWCVGSPVQAPLDSLEALRDQLPSPDRIRAVTVEIQANEAFIVDGRDMPNISLQHLSALYIVDRGLTFESAHDFARMADPVVAALRARIKLVPSEALQRSGGRQAIVTIECDDGRTLSHHTRAVRGTWGNPMPREEVDAKARDLIVPLLGHDRAQTLLSRLWRLESLDAHAVDQLADLTIVGGA</sequence>
<dbReference type="Proteomes" id="UP000194151">
    <property type="component" value="Chromosome"/>
</dbReference>
<dbReference type="PANTHER" id="PTHR16943:SF8">
    <property type="entry name" value="2-METHYLCITRATE DEHYDRATASE"/>
    <property type="match status" value="1"/>
</dbReference>
<proteinExistence type="inferred from homology"/>
<dbReference type="InterPro" id="IPR042183">
    <property type="entry name" value="MmgE/PrpD_sf_1"/>
</dbReference>
<dbReference type="GO" id="GO:0016829">
    <property type="term" value="F:lyase activity"/>
    <property type="evidence" value="ECO:0007669"/>
    <property type="project" value="InterPro"/>
</dbReference>
<evidence type="ECO:0000259" key="2">
    <source>
        <dbReference type="Pfam" id="PF03972"/>
    </source>
</evidence>
<dbReference type="PANTHER" id="PTHR16943">
    <property type="entry name" value="2-METHYLCITRATE DEHYDRATASE-RELATED"/>
    <property type="match status" value="1"/>
</dbReference>
<evidence type="ECO:0000313" key="5">
    <source>
        <dbReference type="Proteomes" id="UP000194151"/>
    </source>
</evidence>
<dbReference type="InterPro" id="IPR005656">
    <property type="entry name" value="MmgE_PrpD"/>
</dbReference>
<comment type="similarity">
    <text evidence="1">Belongs to the PrpD family.</text>
</comment>
<organism evidence="4 5">
    <name type="scientific">Bordetella genomosp. 8</name>
    <dbReference type="NCBI Taxonomy" id="1416806"/>
    <lineage>
        <taxon>Bacteria</taxon>
        <taxon>Pseudomonadati</taxon>
        <taxon>Pseudomonadota</taxon>
        <taxon>Betaproteobacteria</taxon>
        <taxon>Burkholderiales</taxon>
        <taxon>Alcaligenaceae</taxon>
        <taxon>Bordetella</taxon>
    </lineage>
</organism>
<evidence type="ECO:0000259" key="3">
    <source>
        <dbReference type="Pfam" id="PF19305"/>
    </source>
</evidence>